<name>A0A2I0IIJ4_PUNGR</name>
<gene>
    <name evidence="2" type="ORF">CRG98_035816</name>
</gene>
<organism evidence="2 3">
    <name type="scientific">Punica granatum</name>
    <name type="common">Pomegranate</name>
    <dbReference type="NCBI Taxonomy" id="22663"/>
    <lineage>
        <taxon>Eukaryota</taxon>
        <taxon>Viridiplantae</taxon>
        <taxon>Streptophyta</taxon>
        <taxon>Embryophyta</taxon>
        <taxon>Tracheophyta</taxon>
        <taxon>Spermatophyta</taxon>
        <taxon>Magnoliopsida</taxon>
        <taxon>eudicotyledons</taxon>
        <taxon>Gunneridae</taxon>
        <taxon>Pentapetalae</taxon>
        <taxon>rosids</taxon>
        <taxon>malvids</taxon>
        <taxon>Myrtales</taxon>
        <taxon>Lythraceae</taxon>
        <taxon>Punica</taxon>
    </lineage>
</organism>
<feature type="compositionally biased region" description="Polar residues" evidence="1">
    <location>
        <begin position="255"/>
        <end position="273"/>
    </location>
</feature>
<accession>A0A2I0IIJ4</accession>
<dbReference type="Proteomes" id="UP000233551">
    <property type="component" value="Unassembled WGS sequence"/>
</dbReference>
<dbReference type="PANTHER" id="PTHR31008:SF15">
    <property type="entry name" value="GPI-ANCHORED ADHESIN-LIKE PROTEIN"/>
    <property type="match status" value="1"/>
</dbReference>
<reference evidence="2 3" key="1">
    <citation type="submission" date="2017-11" db="EMBL/GenBank/DDBJ databases">
        <title>De-novo sequencing of pomegranate (Punica granatum L.) genome.</title>
        <authorList>
            <person name="Akparov Z."/>
            <person name="Amiraslanov A."/>
            <person name="Hajiyeva S."/>
            <person name="Abbasov M."/>
            <person name="Kaur K."/>
            <person name="Hamwieh A."/>
            <person name="Solovyev V."/>
            <person name="Salamov A."/>
            <person name="Braich B."/>
            <person name="Kosarev P."/>
            <person name="Mahmoud A."/>
            <person name="Hajiyev E."/>
            <person name="Babayeva S."/>
            <person name="Izzatullayeva V."/>
            <person name="Mammadov A."/>
            <person name="Mammadov A."/>
            <person name="Sharifova S."/>
            <person name="Ojaghi J."/>
            <person name="Eynullazada K."/>
            <person name="Bayramov B."/>
            <person name="Abdulazimova A."/>
            <person name="Shahmuradov I."/>
        </authorList>
    </citation>
    <scope>NUCLEOTIDE SEQUENCE [LARGE SCALE GENOMIC DNA]</scope>
    <source>
        <strain evidence="3">cv. AG2017</strain>
        <tissue evidence="2">Leaf</tissue>
    </source>
</reference>
<dbReference type="STRING" id="22663.A0A2I0IIJ4"/>
<evidence type="ECO:0000313" key="3">
    <source>
        <dbReference type="Proteomes" id="UP000233551"/>
    </source>
</evidence>
<dbReference type="PANTHER" id="PTHR31008">
    <property type="entry name" value="COP1-INTERACTING PROTEIN-RELATED"/>
    <property type="match status" value="1"/>
</dbReference>
<keyword evidence="3" id="KW-1185">Reference proteome</keyword>
<feature type="region of interest" description="Disordered" evidence="1">
    <location>
        <begin position="211"/>
        <end position="273"/>
    </location>
</feature>
<comment type="caution">
    <text evidence="2">The sequence shown here is derived from an EMBL/GenBank/DDBJ whole genome shotgun (WGS) entry which is preliminary data.</text>
</comment>
<evidence type="ECO:0000313" key="2">
    <source>
        <dbReference type="EMBL" id="PKI43805.1"/>
    </source>
</evidence>
<feature type="region of interest" description="Disordered" evidence="1">
    <location>
        <begin position="1"/>
        <end position="56"/>
    </location>
</feature>
<feature type="compositionally biased region" description="Basic and acidic residues" evidence="1">
    <location>
        <begin position="239"/>
        <end position="254"/>
    </location>
</feature>
<evidence type="ECO:0000256" key="1">
    <source>
        <dbReference type="SAM" id="MobiDB-lite"/>
    </source>
</evidence>
<sequence>MKFEKPFRGGSDQVRRSYGKSGETRNSGVVNPGIKLLDSPQATKPSSTREPVQRARQFRRSVRELTDEFMTKADELEKLFAEHQLHAPLNHSNSLGKERIAGSPPGCEVPYLADYNRSIRSVSFSIGLRGKFYERYMEKRDAKLREEWRTRRVEKEMKLRALQECFDRRSSELRAKLFRPPEGHESISKTRCRVDKLRSFNARSSVLWTQQKTKRLPAVSKTRTHSERVRPVSFAQSKINREELPPLTKEEKPGKQSQSMRRRSAPNSNTVIS</sequence>
<proteinExistence type="predicted"/>
<dbReference type="EMBL" id="PGOL01002976">
    <property type="protein sequence ID" value="PKI43805.1"/>
    <property type="molecule type" value="Genomic_DNA"/>
</dbReference>
<dbReference type="AlphaFoldDB" id="A0A2I0IIJ4"/>
<protein>
    <submittedName>
        <fullName evidence="2">Uncharacterized protein</fullName>
    </submittedName>
</protein>
<feature type="compositionally biased region" description="Polar residues" evidence="1">
    <location>
        <begin position="40"/>
        <end position="50"/>
    </location>
</feature>